<gene>
    <name evidence="3" type="ordered locus">Adeh_2075</name>
</gene>
<accession>Q2IJL1</accession>
<evidence type="ECO:0000259" key="2">
    <source>
        <dbReference type="Pfam" id="PF02915"/>
    </source>
</evidence>
<dbReference type="OrthoDB" id="5522920at2"/>
<dbReference type="eggNOG" id="COG1633">
    <property type="taxonomic scope" value="Bacteria"/>
</dbReference>
<evidence type="ECO:0000313" key="3">
    <source>
        <dbReference type="EMBL" id="ABC81845.1"/>
    </source>
</evidence>
<feature type="compositionally biased region" description="Acidic residues" evidence="1">
    <location>
        <begin position="161"/>
        <end position="175"/>
    </location>
</feature>
<organism evidence="3 4">
    <name type="scientific">Anaeromyxobacter dehalogenans (strain 2CP-C)</name>
    <dbReference type="NCBI Taxonomy" id="290397"/>
    <lineage>
        <taxon>Bacteria</taxon>
        <taxon>Pseudomonadati</taxon>
        <taxon>Myxococcota</taxon>
        <taxon>Myxococcia</taxon>
        <taxon>Myxococcales</taxon>
        <taxon>Cystobacterineae</taxon>
        <taxon>Anaeromyxobacteraceae</taxon>
        <taxon>Anaeromyxobacter</taxon>
    </lineage>
</organism>
<reference evidence="3 4" key="1">
    <citation type="submission" date="2006-01" db="EMBL/GenBank/DDBJ databases">
        <title>Complete sequence of Anaeromyxobacter dehalogenans 2CP-C.</title>
        <authorList>
            <consortium name="US DOE Joint Genome Institute"/>
            <person name="Copeland A."/>
            <person name="Lucas S."/>
            <person name="Lapidus A."/>
            <person name="Barry K."/>
            <person name="Detter J.C."/>
            <person name="Glavina T."/>
            <person name="Hammon N."/>
            <person name="Israni S."/>
            <person name="Pitluck S."/>
            <person name="Brettin T."/>
            <person name="Bruce D."/>
            <person name="Han C."/>
            <person name="Tapia R."/>
            <person name="Gilna P."/>
            <person name="Kiss H."/>
            <person name="Schmutz J."/>
            <person name="Larimer F."/>
            <person name="Land M."/>
            <person name="Kyrpides N."/>
            <person name="Anderson I."/>
            <person name="Sanford R.A."/>
            <person name="Ritalahti K.M."/>
            <person name="Thomas H.S."/>
            <person name="Kirby J.R."/>
            <person name="Zhulin I.B."/>
            <person name="Loeffler F.E."/>
            <person name="Richardson P."/>
        </authorList>
    </citation>
    <scope>NUCLEOTIDE SEQUENCE [LARGE SCALE GENOMIC DNA]</scope>
    <source>
        <strain evidence="3 4">2CP-C</strain>
    </source>
</reference>
<dbReference type="Gene3D" id="1.20.1260.10">
    <property type="match status" value="1"/>
</dbReference>
<evidence type="ECO:0000313" key="4">
    <source>
        <dbReference type="Proteomes" id="UP000001935"/>
    </source>
</evidence>
<feature type="domain" description="Rubrerythrin diiron-binding" evidence="2">
    <location>
        <begin position="15"/>
        <end position="151"/>
    </location>
</feature>
<dbReference type="EMBL" id="CP000251">
    <property type="protein sequence ID" value="ABC81845.1"/>
    <property type="molecule type" value="Genomic_DNA"/>
</dbReference>
<dbReference type="CDD" id="cd01045">
    <property type="entry name" value="Ferritin_like_AB"/>
    <property type="match status" value="1"/>
</dbReference>
<dbReference type="GO" id="GO:0046872">
    <property type="term" value="F:metal ion binding"/>
    <property type="evidence" value="ECO:0007669"/>
    <property type="project" value="InterPro"/>
</dbReference>
<dbReference type="InterPro" id="IPR009078">
    <property type="entry name" value="Ferritin-like_SF"/>
</dbReference>
<dbReference type="AlphaFoldDB" id="Q2IJL1"/>
<dbReference type="InterPro" id="IPR003251">
    <property type="entry name" value="Rr_diiron-bd_dom"/>
</dbReference>
<dbReference type="RefSeq" id="WP_011421127.1">
    <property type="nucleotide sequence ID" value="NC_007760.1"/>
</dbReference>
<feature type="compositionally biased region" description="Basic and acidic residues" evidence="1">
    <location>
        <begin position="146"/>
        <end position="155"/>
    </location>
</feature>
<dbReference type="HOGENOM" id="CLU_1536918_0_0_7"/>
<feature type="region of interest" description="Disordered" evidence="1">
    <location>
        <begin position="146"/>
        <end position="175"/>
    </location>
</feature>
<dbReference type="Pfam" id="PF02915">
    <property type="entry name" value="Rubrerythrin"/>
    <property type="match status" value="1"/>
</dbReference>
<name>Q2IJL1_ANADE</name>
<proteinExistence type="predicted"/>
<dbReference type="Proteomes" id="UP000001935">
    <property type="component" value="Chromosome"/>
</dbReference>
<protein>
    <submittedName>
        <fullName evidence="3">Rubrerythrin</fullName>
    </submittedName>
</protein>
<dbReference type="KEGG" id="ade:Adeh_2075"/>
<dbReference type="SUPFAM" id="SSF47240">
    <property type="entry name" value="Ferritin-like"/>
    <property type="match status" value="1"/>
</dbReference>
<sequence length="175" mass="19497">MTTPTIDFASLSLQDALDLAIGIEQEAQERYEEFTKLVGGRYAGDASDMFRMMASYEARHRTELAERRAKLFGAAPAHVSRDATEDVEAPDVTAPRVFMSARQAMEVALASEEKAYDFFTAALAQVRDPDVRKLFTELQGEELKHQRLVREKMEKLPPGPDLEEEDADEPGSDAG</sequence>
<dbReference type="InterPro" id="IPR012347">
    <property type="entry name" value="Ferritin-like"/>
</dbReference>
<dbReference type="GO" id="GO:0016491">
    <property type="term" value="F:oxidoreductase activity"/>
    <property type="evidence" value="ECO:0007669"/>
    <property type="project" value="InterPro"/>
</dbReference>
<evidence type="ECO:0000256" key="1">
    <source>
        <dbReference type="SAM" id="MobiDB-lite"/>
    </source>
</evidence>
<dbReference type="STRING" id="290397.Adeh_2075"/>